<feature type="domain" description="HTH araC/xylS-type" evidence="4">
    <location>
        <begin position="1"/>
        <end position="81"/>
    </location>
</feature>
<evidence type="ECO:0000256" key="2">
    <source>
        <dbReference type="ARBA" id="ARBA00023125"/>
    </source>
</evidence>
<reference evidence="5" key="1">
    <citation type="journal article" date="2013" name="Environ. Microbiol.">
        <title>Microbiota from the distal guts of lean and obese adolescents exhibit partial functional redundancy besides clear differences in community structure.</title>
        <authorList>
            <person name="Ferrer M."/>
            <person name="Ruiz A."/>
            <person name="Lanza F."/>
            <person name="Haange S.B."/>
            <person name="Oberbach A."/>
            <person name="Till H."/>
            <person name="Bargiela R."/>
            <person name="Campoy C."/>
            <person name="Segura M.T."/>
            <person name="Richter M."/>
            <person name="von Bergen M."/>
            <person name="Seifert J."/>
            <person name="Suarez A."/>
        </authorList>
    </citation>
    <scope>NUCLEOTIDE SEQUENCE</scope>
</reference>
<dbReference type="PROSITE" id="PS01124">
    <property type="entry name" value="HTH_ARAC_FAMILY_2"/>
    <property type="match status" value="1"/>
</dbReference>
<dbReference type="Gene3D" id="1.10.10.60">
    <property type="entry name" value="Homeodomain-like"/>
    <property type="match status" value="2"/>
</dbReference>
<comment type="caution">
    <text evidence="5">The sequence shown here is derived from an EMBL/GenBank/DDBJ whole genome shotgun (WGS) entry which is preliminary data.</text>
</comment>
<protein>
    <submittedName>
        <fullName evidence="5">Protein containing Helix-turn-helix, AraC domain protein</fullName>
    </submittedName>
</protein>
<proteinExistence type="predicted"/>
<name>K1SHK0_9ZZZZ</name>
<dbReference type="InterPro" id="IPR009057">
    <property type="entry name" value="Homeodomain-like_sf"/>
</dbReference>
<dbReference type="GO" id="GO:0043565">
    <property type="term" value="F:sequence-specific DNA binding"/>
    <property type="evidence" value="ECO:0007669"/>
    <property type="project" value="InterPro"/>
</dbReference>
<evidence type="ECO:0000256" key="3">
    <source>
        <dbReference type="ARBA" id="ARBA00023163"/>
    </source>
</evidence>
<dbReference type="SUPFAM" id="SSF46689">
    <property type="entry name" value="Homeodomain-like"/>
    <property type="match status" value="1"/>
</dbReference>
<gene>
    <name evidence="5" type="ORF">LEA_13057</name>
</gene>
<dbReference type="InterPro" id="IPR018060">
    <property type="entry name" value="HTH_AraC"/>
</dbReference>
<dbReference type="SMART" id="SM00342">
    <property type="entry name" value="HTH_ARAC"/>
    <property type="match status" value="1"/>
</dbReference>
<keyword evidence="2" id="KW-0238">DNA-binding</keyword>
<accession>K1SHK0</accession>
<organism evidence="5">
    <name type="scientific">human gut metagenome</name>
    <dbReference type="NCBI Taxonomy" id="408170"/>
    <lineage>
        <taxon>unclassified sequences</taxon>
        <taxon>metagenomes</taxon>
        <taxon>organismal metagenomes</taxon>
    </lineage>
</organism>
<evidence type="ECO:0000259" key="4">
    <source>
        <dbReference type="PROSITE" id="PS01124"/>
    </source>
</evidence>
<dbReference type="Pfam" id="PF12833">
    <property type="entry name" value="HTH_18"/>
    <property type="match status" value="1"/>
</dbReference>
<dbReference type="GO" id="GO:0003700">
    <property type="term" value="F:DNA-binding transcription factor activity"/>
    <property type="evidence" value="ECO:0007669"/>
    <property type="project" value="InterPro"/>
</dbReference>
<evidence type="ECO:0000256" key="1">
    <source>
        <dbReference type="ARBA" id="ARBA00023015"/>
    </source>
</evidence>
<dbReference type="AlphaFoldDB" id="K1SHK0"/>
<dbReference type="EMBL" id="AJWY01008843">
    <property type="protein sequence ID" value="EKC60072.1"/>
    <property type="molecule type" value="Genomic_DNA"/>
</dbReference>
<evidence type="ECO:0000313" key="5">
    <source>
        <dbReference type="EMBL" id="EKC60072.1"/>
    </source>
</evidence>
<keyword evidence="3" id="KW-0804">Transcription</keyword>
<sequence length="82" mass="9064">ATAELFNMSESSLSKKFKAFTGFRFREYLIYVRTHAAADLLVNTSLSITEIADKCGFADSNTMGGTFKKIMGEAPGSYRKSH</sequence>
<feature type="non-terminal residue" evidence="5">
    <location>
        <position position="1"/>
    </location>
</feature>
<dbReference type="PANTHER" id="PTHR43280:SF28">
    <property type="entry name" value="HTH-TYPE TRANSCRIPTIONAL ACTIVATOR RHAS"/>
    <property type="match status" value="1"/>
</dbReference>
<keyword evidence="1" id="KW-0805">Transcription regulation</keyword>
<dbReference type="PANTHER" id="PTHR43280">
    <property type="entry name" value="ARAC-FAMILY TRANSCRIPTIONAL REGULATOR"/>
    <property type="match status" value="1"/>
</dbReference>